<protein>
    <submittedName>
        <fullName evidence="2">Uncharacterized protein</fullName>
    </submittedName>
</protein>
<dbReference type="Proteomes" id="UP001346869">
    <property type="component" value="Unassembled WGS sequence"/>
</dbReference>
<gene>
    <name evidence="2" type="ORF">PBY51_010881</name>
</gene>
<reference evidence="2 3" key="1">
    <citation type="journal article" date="2023" name="Genes (Basel)">
        <title>Chromosome-Level Genome Assembly and Circadian Gene Repertoire of the Patagonia Blennie Eleginops maclovinus-The Closest Ancestral Proxy of Antarctic Cryonotothenioids.</title>
        <authorList>
            <person name="Cheng C.C."/>
            <person name="Rivera-Colon A.G."/>
            <person name="Minhas B.F."/>
            <person name="Wilson L."/>
            <person name="Rayamajhi N."/>
            <person name="Vargas-Chacoff L."/>
            <person name="Catchen J.M."/>
        </authorList>
    </citation>
    <scope>NUCLEOTIDE SEQUENCE [LARGE SCALE GENOMIC DNA]</scope>
    <source>
        <strain evidence="2">JMC-PN-2008</strain>
    </source>
</reference>
<evidence type="ECO:0000313" key="2">
    <source>
        <dbReference type="EMBL" id="KAK5857653.1"/>
    </source>
</evidence>
<organism evidence="2 3">
    <name type="scientific">Eleginops maclovinus</name>
    <name type="common">Patagonian blennie</name>
    <name type="synonym">Eleginus maclovinus</name>
    <dbReference type="NCBI Taxonomy" id="56733"/>
    <lineage>
        <taxon>Eukaryota</taxon>
        <taxon>Metazoa</taxon>
        <taxon>Chordata</taxon>
        <taxon>Craniata</taxon>
        <taxon>Vertebrata</taxon>
        <taxon>Euteleostomi</taxon>
        <taxon>Actinopterygii</taxon>
        <taxon>Neopterygii</taxon>
        <taxon>Teleostei</taxon>
        <taxon>Neoteleostei</taxon>
        <taxon>Acanthomorphata</taxon>
        <taxon>Eupercaria</taxon>
        <taxon>Perciformes</taxon>
        <taxon>Notothenioidei</taxon>
        <taxon>Eleginopidae</taxon>
        <taxon>Eleginops</taxon>
    </lineage>
</organism>
<feature type="region of interest" description="Disordered" evidence="1">
    <location>
        <begin position="66"/>
        <end position="85"/>
    </location>
</feature>
<proteinExistence type="predicted"/>
<dbReference type="EMBL" id="JAUZQC010000016">
    <property type="protein sequence ID" value="KAK5857653.1"/>
    <property type="molecule type" value="Genomic_DNA"/>
</dbReference>
<reference evidence="2 3" key="2">
    <citation type="journal article" date="2023" name="Mol. Biol. Evol.">
        <title>Genomics of Secondarily Temperate Adaptation in the Only Non-Antarctic Icefish.</title>
        <authorList>
            <person name="Rivera-Colon A.G."/>
            <person name="Rayamajhi N."/>
            <person name="Minhas B.F."/>
            <person name="Madrigal G."/>
            <person name="Bilyk K.T."/>
            <person name="Yoon V."/>
            <person name="Hune M."/>
            <person name="Gregory S."/>
            <person name="Cheng C.H.C."/>
            <person name="Catchen J.M."/>
        </authorList>
    </citation>
    <scope>NUCLEOTIDE SEQUENCE [LARGE SCALE GENOMIC DNA]</scope>
    <source>
        <strain evidence="2">JMC-PN-2008</strain>
    </source>
</reference>
<evidence type="ECO:0000313" key="3">
    <source>
        <dbReference type="Proteomes" id="UP001346869"/>
    </source>
</evidence>
<accession>A0AAN8AF57</accession>
<comment type="caution">
    <text evidence="2">The sequence shown here is derived from an EMBL/GenBank/DDBJ whole genome shotgun (WGS) entry which is preliminary data.</text>
</comment>
<name>A0AAN8AF57_ELEMC</name>
<dbReference type="AlphaFoldDB" id="A0AAN8AF57"/>
<keyword evidence="3" id="KW-1185">Reference proteome</keyword>
<evidence type="ECO:0000256" key="1">
    <source>
        <dbReference type="SAM" id="MobiDB-lite"/>
    </source>
</evidence>
<sequence>MEEEEQLRPFMFLMTYMLLKRRRDLNNANTQRRSEIQRRIRHRQYFLQRQRRMLMMMMAGVCTRMSKSAHVPGPPPQALIGGSGW</sequence>